<accession>A0ABV2YSD1</accession>
<evidence type="ECO:0000313" key="2">
    <source>
        <dbReference type="Proteomes" id="UP001550853"/>
    </source>
</evidence>
<protein>
    <submittedName>
        <fullName evidence="1">Uncharacterized protein</fullName>
    </submittedName>
</protein>
<name>A0ABV2YSD1_9ACTN</name>
<gene>
    <name evidence="1" type="ORF">AB0E61_00795</name>
</gene>
<keyword evidence="2" id="KW-1185">Reference proteome</keyword>
<dbReference type="Proteomes" id="UP001550853">
    <property type="component" value="Unassembled WGS sequence"/>
</dbReference>
<dbReference type="EMBL" id="JBEZVI010000001">
    <property type="protein sequence ID" value="MEU3708621.1"/>
    <property type="molecule type" value="Genomic_DNA"/>
</dbReference>
<comment type="caution">
    <text evidence="1">The sequence shown here is derived from an EMBL/GenBank/DDBJ whole genome shotgun (WGS) entry which is preliminary data.</text>
</comment>
<proteinExistence type="predicted"/>
<evidence type="ECO:0000313" key="1">
    <source>
        <dbReference type="EMBL" id="MEU3708621.1"/>
    </source>
</evidence>
<organism evidence="1 2">
    <name type="scientific">Streptomyces catenulae</name>
    <dbReference type="NCBI Taxonomy" id="66875"/>
    <lineage>
        <taxon>Bacteria</taxon>
        <taxon>Bacillati</taxon>
        <taxon>Actinomycetota</taxon>
        <taxon>Actinomycetes</taxon>
        <taxon>Kitasatosporales</taxon>
        <taxon>Streptomycetaceae</taxon>
        <taxon>Streptomyces</taxon>
    </lineage>
</organism>
<dbReference type="RefSeq" id="WP_157847997.1">
    <property type="nucleotide sequence ID" value="NZ_JBEZVI010000001.1"/>
</dbReference>
<sequence>MFRASLTARLAEAHAPRVERYRRLVWTVNGWTAGPGGGEGEVTVPARPRRALL</sequence>
<reference evidence="1 2" key="1">
    <citation type="submission" date="2024-06" db="EMBL/GenBank/DDBJ databases">
        <title>The Natural Products Discovery Center: Release of the First 8490 Sequenced Strains for Exploring Actinobacteria Biosynthetic Diversity.</title>
        <authorList>
            <person name="Kalkreuter E."/>
            <person name="Kautsar S.A."/>
            <person name="Yang D."/>
            <person name="Bader C.D."/>
            <person name="Teijaro C.N."/>
            <person name="Fluegel L."/>
            <person name="Davis C.M."/>
            <person name="Simpson J.R."/>
            <person name="Lauterbach L."/>
            <person name="Steele A.D."/>
            <person name="Gui C."/>
            <person name="Meng S."/>
            <person name="Li G."/>
            <person name="Viehrig K."/>
            <person name="Ye F."/>
            <person name="Su P."/>
            <person name="Kiefer A.F."/>
            <person name="Nichols A."/>
            <person name="Cepeda A.J."/>
            <person name="Yan W."/>
            <person name="Fan B."/>
            <person name="Jiang Y."/>
            <person name="Adhikari A."/>
            <person name="Zheng C.-J."/>
            <person name="Schuster L."/>
            <person name="Cowan T.M."/>
            <person name="Smanski M.J."/>
            <person name="Chevrette M.G."/>
            <person name="De Carvalho L.P.S."/>
            <person name="Shen B."/>
        </authorList>
    </citation>
    <scope>NUCLEOTIDE SEQUENCE [LARGE SCALE GENOMIC DNA]</scope>
    <source>
        <strain evidence="1 2">NPDC033039</strain>
    </source>
</reference>